<keyword evidence="2" id="KW-1185">Reference proteome</keyword>
<comment type="caution">
    <text evidence="1">The sequence shown here is derived from an EMBL/GenBank/DDBJ whole genome shotgun (WGS) entry which is preliminary data.</text>
</comment>
<evidence type="ECO:0000313" key="1">
    <source>
        <dbReference type="EMBL" id="MED6148603.1"/>
    </source>
</evidence>
<accession>A0ABU6TKZ7</accession>
<organism evidence="1 2">
    <name type="scientific">Stylosanthes scabra</name>
    <dbReference type="NCBI Taxonomy" id="79078"/>
    <lineage>
        <taxon>Eukaryota</taxon>
        <taxon>Viridiplantae</taxon>
        <taxon>Streptophyta</taxon>
        <taxon>Embryophyta</taxon>
        <taxon>Tracheophyta</taxon>
        <taxon>Spermatophyta</taxon>
        <taxon>Magnoliopsida</taxon>
        <taxon>eudicotyledons</taxon>
        <taxon>Gunneridae</taxon>
        <taxon>Pentapetalae</taxon>
        <taxon>rosids</taxon>
        <taxon>fabids</taxon>
        <taxon>Fabales</taxon>
        <taxon>Fabaceae</taxon>
        <taxon>Papilionoideae</taxon>
        <taxon>50 kb inversion clade</taxon>
        <taxon>dalbergioids sensu lato</taxon>
        <taxon>Dalbergieae</taxon>
        <taxon>Pterocarpus clade</taxon>
        <taxon>Stylosanthes</taxon>
    </lineage>
</organism>
<protein>
    <recommendedName>
        <fullName evidence="3">Transposase MuDR plant domain-containing protein</fullName>
    </recommendedName>
</protein>
<evidence type="ECO:0000313" key="2">
    <source>
        <dbReference type="Proteomes" id="UP001341840"/>
    </source>
</evidence>
<feature type="non-terminal residue" evidence="1">
    <location>
        <position position="116"/>
    </location>
</feature>
<evidence type="ECO:0008006" key="3">
    <source>
        <dbReference type="Google" id="ProtNLM"/>
    </source>
</evidence>
<name>A0ABU6TKZ7_9FABA</name>
<proteinExistence type="predicted"/>
<reference evidence="1 2" key="1">
    <citation type="journal article" date="2023" name="Plants (Basel)">
        <title>Bridging the Gap: Combining Genomics and Transcriptomics Approaches to Understand Stylosanthes scabra, an Orphan Legume from the Brazilian Caatinga.</title>
        <authorList>
            <person name="Ferreira-Neto J.R.C."/>
            <person name="da Silva M.D."/>
            <person name="Binneck E."/>
            <person name="de Melo N.F."/>
            <person name="da Silva R.H."/>
            <person name="de Melo A.L.T.M."/>
            <person name="Pandolfi V."/>
            <person name="Bustamante F.O."/>
            <person name="Brasileiro-Vidal A.C."/>
            <person name="Benko-Iseppon A.M."/>
        </authorList>
    </citation>
    <scope>NUCLEOTIDE SEQUENCE [LARGE SCALE GENOMIC DNA]</scope>
    <source>
        <tissue evidence="1">Leaves</tissue>
    </source>
</reference>
<dbReference type="EMBL" id="JASCZI010091040">
    <property type="protein sequence ID" value="MED6148603.1"/>
    <property type="molecule type" value="Genomic_DNA"/>
</dbReference>
<dbReference type="Proteomes" id="UP001341840">
    <property type="component" value="Unassembled WGS sequence"/>
</dbReference>
<sequence>MGVGGLMEDDVESYQRAAAVEYPMVEPFFMDHVLFEEEINPAIDYKILESDQLKYTTRCNQHDQGYAWMIRVSYRRKKEIWEVRRYNSPHSCMQTSVGQDHGRLDFKVIAQYIFAM</sequence>
<gene>
    <name evidence="1" type="ORF">PIB30_054679</name>
</gene>